<protein>
    <recommendedName>
        <fullName evidence="5">Fibronectin type-III domain-containing protein</fullName>
    </recommendedName>
</protein>
<reference evidence="3 4" key="1">
    <citation type="submission" date="2015-07" db="EMBL/GenBank/DDBJ databases">
        <title>Genome sequence of Leptolinea tardivitalis DSM 16556.</title>
        <authorList>
            <person name="Hemp J."/>
            <person name="Ward L.M."/>
            <person name="Pace L.A."/>
            <person name="Fischer W.W."/>
        </authorList>
    </citation>
    <scope>NUCLEOTIDE SEQUENCE [LARGE SCALE GENOMIC DNA]</scope>
    <source>
        <strain evidence="3 4">YMTK-2</strain>
    </source>
</reference>
<dbReference type="Proteomes" id="UP000050430">
    <property type="component" value="Unassembled WGS sequence"/>
</dbReference>
<evidence type="ECO:0000256" key="2">
    <source>
        <dbReference type="SAM" id="Phobius"/>
    </source>
</evidence>
<dbReference type="PATRIC" id="fig|229920.5.peg.2235"/>
<feature type="transmembrane region" description="Helical" evidence="2">
    <location>
        <begin position="7"/>
        <end position="29"/>
    </location>
</feature>
<dbReference type="EMBL" id="LGCK01000006">
    <property type="protein sequence ID" value="KPL73225.1"/>
    <property type="molecule type" value="Genomic_DNA"/>
</dbReference>
<evidence type="ECO:0000313" key="4">
    <source>
        <dbReference type="Proteomes" id="UP000050430"/>
    </source>
</evidence>
<dbReference type="RefSeq" id="WP_062421619.1">
    <property type="nucleotide sequence ID" value="NZ_BBYA01000009.1"/>
</dbReference>
<proteinExistence type="predicted"/>
<organism evidence="3 4">
    <name type="scientific">Leptolinea tardivitalis</name>
    <dbReference type="NCBI Taxonomy" id="229920"/>
    <lineage>
        <taxon>Bacteria</taxon>
        <taxon>Bacillati</taxon>
        <taxon>Chloroflexota</taxon>
        <taxon>Anaerolineae</taxon>
        <taxon>Anaerolineales</taxon>
        <taxon>Anaerolineaceae</taxon>
        <taxon>Leptolinea</taxon>
    </lineage>
</organism>
<dbReference type="AlphaFoldDB" id="A0A0P6XEG0"/>
<sequence length="530" mass="55980">MKLTFWDILASLFVISGLALAVIFINIFINPYSFINPFPPPTPASTSAPSLTPSQQSLPQLWTGTPETPGVPSLTGLPPSETAAPTAFHWVFPTSTPFKTFTRTPNWVLTINALRTATYTSTASTDTTPPTLPGIPRTDSATNNPTPLWYWSMSNDSGSGLRYYQVTWGGDVNCNNNVYVTATNNWTAPVITANANYYICVRARDVAGNYSNWVGPAGFYYSGPVANPTVTRTPTRTHTPVLTNTVTLTFTPSLSPTNTSTGVLPPTATSTFTSTATTIPSTATSTSTYTATLPVVLTDTPTATYTVAIPPTETATETATVVIVPTETETPTETSTYTITPTETATTEASVTPTFTTVPSTYTISGSTGVGPTMTPTGDPVPAVTISVTGDPGAIVTQPDGYGNYSVVVPANWSGVITPSRIGYKFTPVKYEYTHVNANMPNQNFTSEETATFTITGNIGAAPGSTVTANNGAVVTVQPELDGNYEVVVYAGWSGTIKVTNPSCTFTPPQHDYTNVTGALTDQNFTPACP</sequence>
<name>A0A0P6XEG0_9CHLR</name>
<evidence type="ECO:0000313" key="3">
    <source>
        <dbReference type="EMBL" id="KPL73225.1"/>
    </source>
</evidence>
<dbReference type="STRING" id="229920.ADM99_03040"/>
<keyword evidence="2" id="KW-0812">Transmembrane</keyword>
<keyword evidence="2" id="KW-0472">Membrane</keyword>
<dbReference type="OrthoDB" id="863842at2"/>
<evidence type="ECO:0000256" key="1">
    <source>
        <dbReference type="SAM" id="MobiDB-lite"/>
    </source>
</evidence>
<accession>A0A0P6XEG0</accession>
<evidence type="ECO:0008006" key="5">
    <source>
        <dbReference type="Google" id="ProtNLM"/>
    </source>
</evidence>
<keyword evidence="4" id="KW-1185">Reference proteome</keyword>
<feature type="region of interest" description="Disordered" evidence="1">
    <location>
        <begin position="43"/>
        <end position="78"/>
    </location>
</feature>
<gene>
    <name evidence="3" type="ORF">ADM99_03040</name>
</gene>
<feature type="compositionally biased region" description="Low complexity" evidence="1">
    <location>
        <begin position="44"/>
        <end position="61"/>
    </location>
</feature>
<comment type="caution">
    <text evidence="3">The sequence shown here is derived from an EMBL/GenBank/DDBJ whole genome shotgun (WGS) entry which is preliminary data.</text>
</comment>
<keyword evidence="2" id="KW-1133">Transmembrane helix</keyword>